<evidence type="ECO:0000313" key="1">
    <source>
        <dbReference type="EMBL" id="MDW0109673.1"/>
    </source>
</evidence>
<dbReference type="Gene3D" id="1.25.10.10">
    <property type="entry name" value="Leucine-rich Repeat Variant"/>
    <property type="match status" value="1"/>
</dbReference>
<reference evidence="1 2" key="1">
    <citation type="submission" date="2023-06" db="EMBL/GenBank/DDBJ databases">
        <title>Sporosarcina sp. nov., isolated from Korean traditional fermented seafood 'Jeotgal'.</title>
        <authorList>
            <person name="Yang A.-I."/>
            <person name="Shin N.-R."/>
        </authorList>
    </citation>
    <scope>NUCLEOTIDE SEQUENCE [LARGE SCALE GENOMIC DNA]</scope>
    <source>
        <strain evidence="1 2">KCTC3840</strain>
    </source>
</reference>
<dbReference type="EMBL" id="JAUBDH010000003">
    <property type="protein sequence ID" value="MDW0109673.1"/>
    <property type="molecule type" value="Genomic_DNA"/>
</dbReference>
<gene>
    <name evidence="1" type="ORF">QT716_06340</name>
</gene>
<dbReference type="RefSeq" id="WP_317935218.1">
    <property type="nucleotide sequence ID" value="NZ_JAUBDH010000003.1"/>
</dbReference>
<dbReference type="InterPro" id="IPR016024">
    <property type="entry name" value="ARM-type_fold"/>
</dbReference>
<evidence type="ECO:0000313" key="2">
    <source>
        <dbReference type="Proteomes" id="UP001280629"/>
    </source>
</evidence>
<dbReference type="SUPFAM" id="SSF48371">
    <property type="entry name" value="ARM repeat"/>
    <property type="match status" value="1"/>
</dbReference>
<evidence type="ECO:0008006" key="3">
    <source>
        <dbReference type="Google" id="ProtNLM"/>
    </source>
</evidence>
<keyword evidence="2" id="KW-1185">Reference proteome</keyword>
<proteinExistence type="predicted"/>
<dbReference type="Proteomes" id="UP001280629">
    <property type="component" value="Unassembled WGS sequence"/>
</dbReference>
<protein>
    <recommendedName>
        <fullName evidence="3">HEAT repeat domain-containing protein</fullName>
    </recommendedName>
</protein>
<organism evidence="1 2">
    <name type="scientific">Sporosarcina aquimarina</name>
    <dbReference type="NCBI Taxonomy" id="114975"/>
    <lineage>
        <taxon>Bacteria</taxon>
        <taxon>Bacillati</taxon>
        <taxon>Bacillota</taxon>
        <taxon>Bacilli</taxon>
        <taxon>Bacillales</taxon>
        <taxon>Caryophanaceae</taxon>
        <taxon>Sporosarcina</taxon>
    </lineage>
</organism>
<dbReference type="InterPro" id="IPR011989">
    <property type="entry name" value="ARM-like"/>
</dbReference>
<name>A0ABU4G041_9BACL</name>
<sequence length="185" mass="21069">MSFSIEEYVKQLHDVDKTLQYDAFVAIQREIEKPVDWAYEVWDQFTGWLTSNDAHDRARGAQFLAGLSKSDPENRILNDFSSLCAIAEDEKFVTARHALQSIWKVGLGGEEQKNRVVDYLVSRFREAPNGVHPTLVRSDIIVGLRNLADSTRDESIEGIGAELIETEADPKYKKKLIASWKKKKV</sequence>
<accession>A0ABU4G041</accession>
<comment type="caution">
    <text evidence="1">The sequence shown here is derived from an EMBL/GenBank/DDBJ whole genome shotgun (WGS) entry which is preliminary data.</text>
</comment>